<proteinExistence type="inferred from homology"/>
<accession>A0A2P7BUJ0</accession>
<dbReference type="InterPro" id="IPR027417">
    <property type="entry name" value="P-loop_NTPase"/>
</dbReference>
<keyword evidence="6 7" id="KW-0472">Membrane</keyword>
<dbReference type="InterPro" id="IPR051539">
    <property type="entry name" value="T4SS-coupling_protein"/>
</dbReference>
<feature type="transmembrane region" description="Helical" evidence="7">
    <location>
        <begin position="58"/>
        <end position="79"/>
    </location>
</feature>
<comment type="caution">
    <text evidence="8">The sequence shown here is derived from an EMBL/GenBank/DDBJ whole genome shotgun (WGS) entry which is preliminary data.</text>
</comment>
<gene>
    <name evidence="8" type="ORF">CU102_03295</name>
</gene>
<evidence type="ECO:0000256" key="2">
    <source>
        <dbReference type="ARBA" id="ARBA00008806"/>
    </source>
</evidence>
<evidence type="ECO:0000313" key="9">
    <source>
        <dbReference type="Proteomes" id="UP000241444"/>
    </source>
</evidence>
<dbReference type="SUPFAM" id="SSF52540">
    <property type="entry name" value="P-loop containing nucleoside triphosphate hydrolases"/>
    <property type="match status" value="1"/>
</dbReference>
<dbReference type="Pfam" id="PF02534">
    <property type="entry name" value="T4SS-DNA_transf"/>
    <property type="match status" value="1"/>
</dbReference>
<evidence type="ECO:0000256" key="1">
    <source>
        <dbReference type="ARBA" id="ARBA00004651"/>
    </source>
</evidence>
<feature type="transmembrane region" description="Helical" evidence="7">
    <location>
        <begin position="7"/>
        <end position="32"/>
    </location>
</feature>
<comment type="subcellular location">
    <subcellularLocation>
        <location evidence="1">Cell membrane</location>
        <topology evidence="1">Multi-pass membrane protein</topology>
    </subcellularLocation>
</comment>
<dbReference type="PANTHER" id="PTHR37937:SF1">
    <property type="entry name" value="CONJUGATIVE TRANSFER: DNA TRANSPORT"/>
    <property type="match status" value="1"/>
</dbReference>
<name>A0A2P7BUJ0_9HYPH</name>
<dbReference type="EMBL" id="PGGO01000002">
    <property type="protein sequence ID" value="PSH70138.1"/>
    <property type="molecule type" value="Genomic_DNA"/>
</dbReference>
<dbReference type="PANTHER" id="PTHR37937">
    <property type="entry name" value="CONJUGATIVE TRANSFER: DNA TRANSPORT"/>
    <property type="match status" value="1"/>
</dbReference>
<keyword evidence="4 7" id="KW-0812">Transmembrane</keyword>
<evidence type="ECO:0000256" key="5">
    <source>
        <dbReference type="ARBA" id="ARBA00022989"/>
    </source>
</evidence>
<reference evidence="9" key="1">
    <citation type="submission" date="2017-11" db="EMBL/GenBank/DDBJ databases">
        <authorList>
            <person name="Kuznetsova I."/>
            <person name="Sazanova A."/>
            <person name="Chirak E."/>
            <person name="Safronova V."/>
            <person name="Willems A."/>
        </authorList>
    </citation>
    <scope>NUCLEOTIDE SEQUENCE [LARGE SCALE GENOMIC DNA]</scope>
    <source>
        <strain evidence="9">STM 196</strain>
    </source>
</reference>
<dbReference type="RefSeq" id="WP_106709554.1">
    <property type="nucleotide sequence ID" value="NZ_PGGO01000002.1"/>
</dbReference>
<dbReference type="OrthoDB" id="9759295at2"/>
<dbReference type="Gene3D" id="3.40.50.300">
    <property type="entry name" value="P-loop containing nucleotide triphosphate hydrolases"/>
    <property type="match status" value="1"/>
</dbReference>
<evidence type="ECO:0000256" key="4">
    <source>
        <dbReference type="ARBA" id="ARBA00022692"/>
    </source>
</evidence>
<organism evidence="8 9">
    <name type="scientific">Phyllobacterium brassicacearum</name>
    <dbReference type="NCBI Taxonomy" id="314235"/>
    <lineage>
        <taxon>Bacteria</taxon>
        <taxon>Pseudomonadati</taxon>
        <taxon>Pseudomonadota</taxon>
        <taxon>Alphaproteobacteria</taxon>
        <taxon>Hyphomicrobiales</taxon>
        <taxon>Phyllobacteriaceae</taxon>
        <taxon>Phyllobacterium</taxon>
    </lineage>
</organism>
<keyword evidence="5 7" id="KW-1133">Transmembrane helix</keyword>
<evidence type="ECO:0000313" key="8">
    <source>
        <dbReference type="EMBL" id="PSH70138.1"/>
    </source>
</evidence>
<dbReference type="InterPro" id="IPR003688">
    <property type="entry name" value="TraG/VirD4"/>
</dbReference>
<sequence length="641" mass="71162">MSFNPKYTLWGLVGTLLLMAVIVFASNFALLVTRSHDGQLHLFDVFSLLTGSDERAAGAARLGLIIGAAAAFFALVGIWRARNAKELYGSARFASEGEIRKAGLRSSTGIVVGKLRGRYLIFGGNEHVMVYAPTRGGKGVGVVIPNLLNWPGSAIVLDIKKENWQLSAGFRKASGQDVYLFDPFDPEGRTARYNPLAYVRRDNPTDLYDDLQRIAGMLFPVEGRTVDPFWTESARTAFLAIGGYVAETPELPFTIGEVLRQFAASSDISRHFKTVMQDRAADRPLSWQCQTAMNDFLAASENTLQSVRKTVTAKLGLWLNARIDTATSGNDFDLRDLRRKPISIYLGVTPDNLDRMAPLLNLFFQQTVDLNTRALPERDGSLTLQVMLMMDEFRAMGNVEIIAKGVSYVAGYSLRIVTIVQSPAQLREVYGPDAATNYMTNHAVEVVFTPKEHHVATELSERFGYDTVKGRTRSRGLGFSRSASRSETTSDQRRALMLPQELVLTPFEEEYLLKGGIRPVKAKKIVYYKDPVFRKRLLPPPVVEPHTDETQIRIPVLEHPIEAPGRPPAERIVRTPTMAEVVAGEQPADGEDGKIWTLPNDLADAFRDVKISDDPEENRENAERKVAAWLDSVTGDLERAG</sequence>
<dbReference type="AlphaFoldDB" id="A0A2P7BUJ0"/>
<dbReference type="GO" id="GO:0005886">
    <property type="term" value="C:plasma membrane"/>
    <property type="evidence" value="ECO:0007669"/>
    <property type="project" value="UniProtKB-SubCell"/>
</dbReference>
<evidence type="ECO:0000256" key="6">
    <source>
        <dbReference type="ARBA" id="ARBA00023136"/>
    </source>
</evidence>
<dbReference type="CDD" id="cd01127">
    <property type="entry name" value="TrwB_TraG_TraD_VirD4"/>
    <property type="match status" value="2"/>
</dbReference>
<protein>
    <submittedName>
        <fullName evidence="8">Type IV secretion system protein VirD4</fullName>
    </submittedName>
</protein>
<keyword evidence="9" id="KW-1185">Reference proteome</keyword>
<comment type="similarity">
    <text evidence="2">Belongs to the VirD4/TraG family.</text>
</comment>
<evidence type="ECO:0000256" key="3">
    <source>
        <dbReference type="ARBA" id="ARBA00022475"/>
    </source>
</evidence>
<evidence type="ECO:0000256" key="7">
    <source>
        <dbReference type="SAM" id="Phobius"/>
    </source>
</evidence>
<dbReference type="Proteomes" id="UP000241444">
    <property type="component" value="Unassembled WGS sequence"/>
</dbReference>
<keyword evidence="3" id="KW-1003">Cell membrane</keyword>